<evidence type="ECO:0008006" key="3">
    <source>
        <dbReference type="Google" id="ProtNLM"/>
    </source>
</evidence>
<comment type="caution">
    <text evidence="1">The sequence shown here is derived from an EMBL/GenBank/DDBJ whole genome shotgun (WGS) entry which is preliminary data.</text>
</comment>
<name>A0AAV1X0Q6_LUPLU</name>
<dbReference type="GO" id="GO:0006629">
    <property type="term" value="P:lipid metabolic process"/>
    <property type="evidence" value="ECO:0007669"/>
    <property type="project" value="InterPro"/>
</dbReference>
<sequence>MFDTYDHKGQIWMCHSPNGVCRDSNAFKPAIDYLTEVKAFLKSNPSEIVTLILEDYVQTPKRLTEVFTEAGLMKYWFPVSRMPKDGRNWPLVRDMIRKNQRLVVFGSNKEKEKSEGIAYQWKYMVENQYGSDGLVKAKCTNRKESSTLNDERKSLVLVNHFRTIPVKALAAKSNSQDLIDMLSTCYGAAGNRWANFVAVDFYKTCQGGGAFEATDKLNGRLMCGCDDLQDCAKGSSCEEEKGESSRNTHVIRRKQ</sequence>
<gene>
    <name evidence="1" type="ORF">LLUT_LOCUS16309</name>
</gene>
<keyword evidence="2" id="KW-1185">Reference proteome</keyword>
<dbReference type="GO" id="GO:0008081">
    <property type="term" value="F:phosphoric diester hydrolase activity"/>
    <property type="evidence" value="ECO:0007669"/>
    <property type="project" value="InterPro"/>
</dbReference>
<evidence type="ECO:0000313" key="2">
    <source>
        <dbReference type="Proteomes" id="UP001497480"/>
    </source>
</evidence>
<dbReference type="AlphaFoldDB" id="A0AAV1X0Q6"/>
<dbReference type="Pfam" id="PF26178">
    <property type="entry name" value="PI-PLC_cat"/>
    <property type="match status" value="1"/>
</dbReference>
<dbReference type="Proteomes" id="UP001497480">
    <property type="component" value="Unassembled WGS sequence"/>
</dbReference>
<reference evidence="1 2" key="1">
    <citation type="submission" date="2024-03" db="EMBL/GenBank/DDBJ databases">
        <authorList>
            <person name="Martinez-Hernandez J."/>
        </authorList>
    </citation>
    <scope>NUCLEOTIDE SEQUENCE [LARGE SCALE GENOMIC DNA]</scope>
</reference>
<accession>A0AAV1X0Q6</accession>
<dbReference type="InterPro" id="IPR051057">
    <property type="entry name" value="PI-PLC_domain"/>
</dbReference>
<dbReference type="EMBL" id="CAXHTB010000011">
    <property type="protein sequence ID" value="CAL0315249.1"/>
    <property type="molecule type" value="Genomic_DNA"/>
</dbReference>
<dbReference type="Gene3D" id="3.20.20.190">
    <property type="entry name" value="Phosphatidylinositol (PI) phosphodiesterase"/>
    <property type="match status" value="1"/>
</dbReference>
<dbReference type="PANTHER" id="PTHR13593:SF51">
    <property type="entry name" value="F21F23.12 PROTEIN"/>
    <property type="match status" value="1"/>
</dbReference>
<dbReference type="SUPFAM" id="SSF51695">
    <property type="entry name" value="PLC-like phosphodiesterases"/>
    <property type="match status" value="1"/>
</dbReference>
<protein>
    <recommendedName>
        <fullName evidence="3">PI-PLC X domain-containing protein</fullName>
    </recommendedName>
</protein>
<organism evidence="1 2">
    <name type="scientific">Lupinus luteus</name>
    <name type="common">European yellow lupine</name>
    <dbReference type="NCBI Taxonomy" id="3873"/>
    <lineage>
        <taxon>Eukaryota</taxon>
        <taxon>Viridiplantae</taxon>
        <taxon>Streptophyta</taxon>
        <taxon>Embryophyta</taxon>
        <taxon>Tracheophyta</taxon>
        <taxon>Spermatophyta</taxon>
        <taxon>Magnoliopsida</taxon>
        <taxon>eudicotyledons</taxon>
        <taxon>Gunneridae</taxon>
        <taxon>Pentapetalae</taxon>
        <taxon>rosids</taxon>
        <taxon>fabids</taxon>
        <taxon>Fabales</taxon>
        <taxon>Fabaceae</taxon>
        <taxon>Papilionoideae</taxon>
        <taxon>50 kb inversion clade</taxon>
        <taxon>genistoids sensu lato</taxon>
        <taxon>core genistoids</taxon>
        <taxon>Genisteae</taxon>
        <taxon>Lupinus</taxon>
    </lineage>
</organism>
<proteinExistence type="predicted"/>
<evidence type="ECO:0000313" key="1">
    <source>
        <dbReference type="EMBL" id="CAL0315249.1"/>
    </source>
</evidence>
<dbReference type="PANTHER" id="PTHR13593">
    <property type="match status" value="1"/>
</dbReference>
<dbReference type="InterPro" id="IPR017946">
    <property type="entry name" value="PLC-like_Pdiesterase_TIM-brl"/>
</dbReference>